<dbReference type="InterPro" id="IPR000394">
    <property type="entry name" value="RNA_pol_sigma_54"/>
</dbReference>
<comment type="function">
    <text evidence="9">Sigma factors are initiation factors that promote the attachment of RNA polymerase to specific initiation sites and are then released.</text>
</comment>
<keyword evidence="4 9" id="KW-0548">Nucleotidyltransferase</keyword>
<dbReference type="Gene3D" id="1.10.10.1330">
    <property type="entry name" value="RNA polymerase sigma-54 factor, core-binding domain"/>
    <property type="match status" value="1"/>
</dbReference>
<dbReference type="PROSITE" id="PS50044">
    <property type="entry name" value="SIGMA54_3"/>
    <property type="match status" value="1"/>
</dbReference>
<accession>A0ABV8MMZ8</accession>
<dbReference type="PROSITE" id="PS00717">
    <property type="entry name" value="SIGMA54_1"/>
    <property type="match status" value="1"/>
</dbReference>
<feature type="domain" description="RNA polymerase sigma factor 54 DNA-binding" evidence="11">
    <location>
        <begin position="340"/>
        <end position="497"/>
    </location>
</feature>
<dbReference type="PANTHER" id="PTHR32248:SF4">
    <property type="entry name" value="RNA POLYMERASE SIGMA-54 FACTOR"/>
    <property type="match status" value="1"/>
</dbReference>
<evidence type="ECO:0000256" key="10">
    <source>
        <dbReference type="SAM" id="MobiDB-lite"/>
    </source>
</evidence>
<reference evidence="14" key="1">
    <citation type="journal article" date="2019" name="Int. J. Syst. Evol. Microbiol.">
        <title>The Global Catalogue of Microorganisms (GCM) 10K type strain sequencing project: providing services to taxonomists for standard genome sequencing and annotation.</title>
        <authorList>
            <consortium name="The Broad Institute Genomics Platform"/>
            <consortium name="The Broad Institute Genome Sequencing Center for Infectious Disease"/>
            <person name="Wu L."/>
            <person name="Ma J."/>
        </authorList>
    </citation>
    <scope>NUCLEOTIDE SEQUENCE [LARGE SCALE GENOMIC DNA]</scope>
    <source>
        <strain evidence="14">LMG 29894</strain>
    </source>
</reference>
<dbReference type="InterPro" id="IPR038709">
    <property type="entry name" value="RpoN_core-bd_sf"/>
</dbReference>
<evidence type="ECO:0000259" key="11">
    <source>
        <dbReference type="Pfam" id="PF04552"/>
    </source>
</evidence>
<dbReference type="NCBIfam" id="TIGR02395">
    <property type="entry name" value="rpoN_sigma"/>
    <property type="match status" value="1"/>
</dbReference>
<evidence type="ECO:0000256" key="2">
    <source>
        <dbReference type="ARBA" id="ARBA00022478"/>
    </source>
</evidence>
<dbReference type="PANTHER" id="PTHR32248">
    <property type="entry name" value="RNA POLYMERASE SIGMA-54 FACTOR"/>
    <property type="match status" value="1"/>
</dbReference>
<dbReference type="PIRSF" id="PIRSF000774">
    <property type="entry name" value="RpoN"/>
    <property type="match status" value="1"/>
</dbReference>
<dbReference type="EMBL" id="JBHSBU010000001">
    <property type="protein sequence ID" value="MFC4158407.1"/>
    <property type="molecule type" value="Genomic_DNA"/>
</dbReference>
<proteinExistence type="inferred from homology"/>
<dbReference type="Pfam" id="PF04963">
    <property type="entry name" value="Sigma54_CBD"/>
    <property type="match status" value="1"/>
</dbReference>
<keyword evidence="8 9" id="KW-0804">Transcription</keyword>
<keyword evidence="2 9" id="KW-0240">DNA-directed RNA polymerase</keyword>
<evidence type="ECO:0000259" key="12">
    <source>
        <dbReference type="Pfam" id="PF04963"/>
    </source>
</evidence>
<dbReference type="NCBIfam" id="NF009118">
    <property type="entry name" value="PRK12469.1"/>
    <property type="match status" value="1"/>
</dbReference>
<dbReference type="Pfam" id="PF00309">
    <property type="entry name" value="Sigma54_AID"/>
    <property type="match status" value="1"/>
</dbReference>
<evidence type="ECO:0000256" key="8">
    <source>
        <dbReference type="ARBA" id="ARBA00023163"/>
    </source>
</evidence>
<organism evidence="13 14">
    <name type="scientific">Chitinimonas lacunae</name>
    <dbReference type="NCBI Taxonomy" id="1963018"/>
    <lineage>
        <taxon>Bacteria</taxon>
        <taxon>Pseudomonadati</taxon>
        <taxon>Pseudomonadota</taxon>
        <taxon>Betaproteobacteria</taxon>
        <taxon>Neisseriales</taxon>
        <taxon>Chitinibacteraceae</taxon>
        <taxon>Chitinimonas</taxon>
    </lineage>
</organism>
<dbReference type="PROSITE" id="PS00718">
    <property type="entry name" value="SIGMA54_2"/>
    <property type="match status" value="1"/>
</dbReference>
<feature type="domain" description="RNA polymerase sigma factor 54 core-binding" evidence="12">
    <location>
        <begin position="133"/>
        <end position="326"/>
    </location>
</feature>
<dbReference type="Proteomes" id="UP001595791">
    <property type="component" value="Unassembled WGS sequence"/>
</dbReference>
<dbReference type="InterPro" id="IPR007634">
    <property type="entry name" value="RNA_pol_sigma_54_DNA-bd"/>
</dbReference>
<evidence type="ECO:0000313" key="14">
    <source>
        <dbReference type="Proteomes" id="UP001595791"/>
    </source>
</evidence>
<feature type="region of interest" description="Disordered" evidence="10">
    <location>
        <begin position="102"/>
        <end position="126"/>
    </location>
</feature>
<dbReference type="RefSeq" id="WP_378161045.1">
    <property type="nucleotide sequence ID" value="NZ_JBHSBU010000001.1"/>
</dbReference>
<keyword evidence="3 9" id="KW-0808">Transferase</keyword>
<evidence type="ECO:0000256" key="5">
    <source>
        <dbReference type="ARBA" id="ARBA00023015"/>
    </source>
</evidence>
<keyword evidence="7 9" id="KW-0238">DNA-binding</keyword>
<keyword evidence="14" id="KW-1185">Reference proteome</keyword>
<gene>
    <name evidence="13" type="primary">rpoN</name>
    <name evidence="13" type="ORF">ACFOW7_03435</name>
</gene>
<comment type="similarity">
    <text evidence="1 9">Belongs to the sigma-54 factor family.</text>
</comment>
<evidence type="ECO:0000256" key="3">
    <source>
        <dbReference type="ARBA" id="ARBA00022679"/>
    </source>
</evidence>
<evidence type="ECO:0000313" key="13">
    <source>
        <dbReference type="EMBL" id="MFC4158407.1"/>
    </source>
</evidence>
<evidence type="ECO:0000256" key="1">
    <source>
        <dbReference type="ARBA" id="ARBA00008798"/>
    </source>
</evidence>
<evidence type="ECO:0000256" key="6">
    <source>
        <dbReference type="ARBA" id="ARBA00023082"/>
    </source>
</evidence>
<dbReference type="InterPro" id="IPR007046">
    <property type="entry name" value="RNA_pol_sigma_54_core-bd"/>
</dbReference>
<keyword evidence="5 9" id="KW-0805">Transcription regulation</keyword>
<comment type="caution">
    <text evidence="13">The sequence shown here is derived from an EMBL/GenBank/DDBJ whole genome shotgun (WGS) entry which is preliminary data.</text>
</comment>
<sequence>MNAPAFKLEHRQNQVLTPRLQQAVRLLQLSSLDFAQELQQTLSINPFLEMDDNLDDYGEEFNEDDAFTTPEENAAEQEPAEFELDPPQHDVLETISDTHEHDEVLDPFPDTEPWGQHGEQRHGGDSELDLLDLAPAEQSLHEHLHSQINTLRLSERDQILAALVIEALDEDGYLRVDLEELRVITEQEGMEPAVEAAEMQFALKLVQSMEPAGVGCRDVQECILLQLEALEPCEERELALRIAAEEFKRLSQRDINGLAHLYGCKPVVIERVCNYIRRLDPRPGWRFGNQSASYLTPDVIVRKVRGEWTAMLNPSAVPKIRLNQVYAELFQSHRESHHSELASHLQEARWTVRNVEQRFNTILRVAQAVVERQWHFFEYGTLAMQPLGLKDIAEELDLHESTVSRATSNKYMATPAGVFELKYFFSRALATDQGSSCSTTAIRGAIKEMIQAENGHAPLSDAEITRRLTKQGLQVARRTVTKYRQMMHIPPVDMRRQHA</sequence>
<keyword evidence="6 9" id="KW-0731">Sigma factor</keyword>
<name>A0ABV8MMZ8_9NEIS</name>
<dbReference type="Pfam" id="PF04552">
    <property type="entry name" value="Sigma54_DBD"/>
    <property type="match status" value="1"/>
</dbReference>
<protein>
    <recommendedName>
        <fullName evidence="9">RNA polymerase sigma-54 factor</fullName>
    </recommendedName>
</protein>
<evidence type="ECO:0000256" key="4">
    <source>
        <dbReference type="ARBA" id="ARBA00022695"/>
    </source>
</evidence>
<dbReference type="PRINTS" id="PR00045">
    <property type="entry name" value="SIGMA54FCT"/>
</dbReference>
<evidence type="ECO:0000256" key="9">
    <source>
        <dbReference type="PIRNR" id="PIRNR000774"/>
    </source>
</evidence>
<dbReference type="Gene3D" id="1.10.10.60">
    <property type="entry name" value="Homeodomain-like"/>
    <property type="match status" value="1"/>
</dbReference>
<evidence type="ECO:0000256" key="7">
    <source>
        <dbReference type="ARBA" id="ARBA00023125"/>
    </source>
</evidence>